<dbReference type="RefSeq" id="WP_122920454.1">
    <property type="nucleotide sequence ID" value="NZ_RHHQ01000020.1"/>
</dbReference>
<keyword evidence="2" id="KW-1185">Reference proteome</keyword>
<protein>
    <recommendedName>
        <fullName evidence="3">GNAT family N-acetyltransferase</fullName>
    </recommendedName>
</protein>
<reference evidence="1 2" key="1">
    <citation type="submission" date="2018-10" db="EMBL/GenBank/DDBJ databases">
        <title>Phylogenomics of Brevibacillus.</title>
        <authorList>
            <person name="Dunlap C."/>
        </authorList>
    </citation>
    <scope>NUCLEOTIDE SEQUENCE [LARGE SCALE GENOMIC DNA]</scope>
    <source>
        <strain evidence="1 2">JCM 15716</strain>
    </source>
</reference>
<dbReference type="Proteomes" id="UP000271031">
    <property type="component" value="Unassembled WGS sequence"/>
</dbReference>
<evidence type="ECO:0000313" key="1">
    <source>
        <dbReference type="EMBL" id="RNB82376.1"/>
    </source>
</evidence>
<dbReference type="SUPFAM" id="SSF55729">
    <property type="entry name" value="Acyl-CoA N-acyltransferases (Nat)"/>
    <property type="match status" value="1"/>
</dbReference>
<dbReference type="EMBL" id="RHHQ01000020">
    <property type="protein sequence ID" value="RNB82376.1"/>
    <property type="molecule type" value="Genomic_DNA"/>
</dbReference>
<evidence type="ECO:0008006" key="3">
    <source>
        <dbReference type="Google" id="ProtNLM"/>
    </source>
</evidence>
<comment type="caution">
    <text evidence="1">The sequence shown here is derived from an EMBL/GenBank/DDBJ whole genome shotgun (WGS) entry which is preliminary data.</text>
</comment>
<dbReference type="InterPro" id="IPR016181">
    <property type="entry name" value="Acyl_CoA_acyltransferase"/>
</dbReference>
<dbReference type="CDD" id="cd04301">
    <property type="entry name" value="NAT_SF"/>
    <property type="match status" value="1"/>
</dbReference>
<accession>A0A3M8D2T7</accession>
<gene>
    <name evidence="1" type="ORF">EDM56_23955</name>
</gene>
<dbReference type="OrthoDB" id="2843259at2"/>
<sequence length="173" mass="20087">MYKQVRTASELDVFYSIVDFVWTEKSYARERFEGTDKFLLKAEDSKWGAVLEASPLENSDPIIRELFSPYIKELSVVDIPTIAVLPQYRGSLGTKAISLSVKYCEERGYEHVISVNNPVFFRALKITYKMPLTRIDQAINYKGSPFIPAILHISRIYQNKSDYPWLFYPQEIN</sequence>
<dbReference type="AlphaFoldDB" id="A0A3M8D2T7"/>
<evidence type="ECO:0000313" key="2">
    <source>
        <dbReference type="Proteomes" id="UP000271031"/>
    </source>
</evidence>
<organism evidence="1 2">
    <name type="scientific">Brevibacillus fluminis</name>
    <dbReference type="NCBI Taxonomy" id="511487"/>
    <lineage>
        <taxon>Bacteria</taxon>
        <taxon>Bacillati</taxon>
        <taxon>Bacillota</taxon>
        <taxon>Bacilli</taxon>
        <taxon>Bacillales</taxon>
        <taxon>Paenibacillaceae</taxon>
        <taxon>Brevibacillus</taxon>
    </lineage>
</organism>
<name>A0A3M8D2T7_9BACL</name>
<proteinExistence type="predicted"/>